<keyword evidence="4 6" id="KW-0862">Zinc</keyword>
<evidence type="ECO:0000256" key="6">
    <source>
        <dbReference type="RuleBase" id="RU361277"/>
    </source>
</evidence>
<evidence type="ECO:0000256" key="5">
    <source>
        <dbReference type="ARBA" id="ARBA00023002"/>
    </source>
</evidence>
<name>A0AAW7M8G1_9MICO</name>
<dbReference type="GO" id="GO:0016491">
    <property type="term" value="F:oxidoreductase activity"/>
    <property type="evidence" value="ECO:0007669"/>
    <property type="project" value="UniProtKB-KW"/>
</dbReference>
<evidence type="ECO:0000256" key="3">
    <source>
        <dbReference type="ARBA" id="ARBA00022723"/>
    </source>
</evidence>
<feature type="domain" description="Enoyl reductase (ER)" evidence="7">
    <location>
        <begin position="10"/>
        <end position="344"/>
    </location>
</feature>
<dbReference type="InterPro" id="IPR002328">
    <property type="entry name" value="ADH_Zn_CS"/>
</dbReference>
<evidence type="ECO:0000256" key="4">
    <source>
        <dbReference type="ARBA" id="ARBA00022833"/>
    </source>
</evidence>
<protein>
    <submittedName>
        <fullName evidence="8">Alcohol dehydrogenase catalytic domain-containing protein</fullName>
    </submittedName>
</protein>
<proteinExistence type="inferred from homology"/>
<evidence type="ECO:0000259" key="7">
    <source>
        <dbReference type="SMART" id="SM00829"/>
    </source>
</evidence>
<keyword evidence="5" id="KW-0560">Oxidoreductase</keyword>
<evidence type="ECO:0000313" key="9">
    <source>
        <dbReference type="Proteomes" id="UP001172737"/>
    </source>
</evidence>
<gene>
    <name evidence="8" type="ORF">QQX10_09425</name>
</gene>
<dbReference type="InterPro" id="IPR011032">
    <property type="entry name" value="GroES-like_sf"/>
</dbReference>
<evidence type="ECO:0000256" key="1">
    <source>
        <dbReference type="ARBA" id="ARBA00001947"/>
    </source>
</evidence>
<keyword evidence="3 6" id="KW-0479">Metal-binding</keyword>
<dbReference type="PANTHER" id="PTHR43350">
    <property type="entry name" value="NAD-DEPENDENT ALCOHOL DEHYDROGENASE"/>
    <property type="match status" value="1"/>
</dbReference>
<dbReference type="Gene3D" id="3.40.50.720">
    <property type="entry name" value="NAD(P)-binding Rossmann-like Domain"/>
    <property type="match status" value="1"/>
</dbReference>
<evidence type="ECO:0000313" key="8">
    <source>
        <dbReference type="EMBL" id="MDN4488388.1"/>
    </source>
</evidence>
<dbReference type="InterPro" id="IPR013154">
    <property type="entry name" value="ADH-like_N"/>
</dbReference>
<dbReference type="Pfam" id="PF00107">
    <property type="entry name" value="ADH_zinc_N"/>
    <property type="match status" value="1"/>
</dbReference>
<keyword evidence="9" id="KW-1185">Reference proteome</keyword>
<reference evidence="8" key="1">
    <citation type="submission" date="2023-06" db="EMBL/GenBank/DDBJ databases">
        <title>Sysu t00039.</title>
        <authorList>
            <person name="Gao L."/>
            <person name="Fang B.-Z."/>
            <person name="Li W.-J."/>
        </authorList>
    </citation>
    <scope>NUCLEOTIDE SEQUENCE</scope>
    <source>
        <strain evidence="8">SYSU T00039</strain>
    </source>
</reference>
<dbReference type="InterPro" id="IPR013149">
    <property type="entry name" value="ADH-like_C"/>
</dbReference>
<sequence length="366" mass="37972">MKAVRFDAWKTRPTLVDVERPVPGPGEVLLKVAGSGACHSDVALYAIFEEAIAMPQLRPAYVLGHEVTGWVEEAGPGVVGMERGDAYMVYAARGCGHCSSCSRGEDTLCVNVASMTHLGSGLGLDGGMAEYMTVPVRNLVPLEGADPIAAAPLVDAGLTAYHAVKLALPKLAAGGRTALVIGLGGVGQLAVQLLRQMSAATVLATDLKPEACDLAARRGAVIVDGGEDQAARIRELTGGRGVDAVFDLVGTAETMQLAQAVVAVRGRITVVGLAGGRTDWGFYTTPFEAEIMGTYMGTLEELHELSALYRAGRLEVYVTPCSLDQAMDAYGRLEAGTMLGRAVVVPHPDAAGVAVEGASQAEPATV</sequence>
<dbReference type="AlphaFoldDB" id="A0AAW7M8G1"/>
<dbReference type="PANTHER" id="PTHR43350:SF17">
    <property type="entry name" value="NAD-DEPENDENT ALCOHOL DEHYDROGENASE"/>
    <property type="match status" value="1"/>
</dbReference>
<dbReference type="InterPro" id="IPR036291">
    <property type="entry name" value="NAD(P)-bd_dom_sf"/>
</dbReference>
<dbReference type="SUPFAM" id="SSF50129">
    <property type="entry name" value="GroES-like"/>
    <property type="match status" value="1"/>
</dbReference>
<comment type="caution">
    <text evidence="8">The sequence shown here is derived from an EMBL/GenBank/DDBJ whole genome shotgun (WGS) entry which is preliminary data.</text>
</comment>
<dbReference type="SMART" id="SM00829">
    <property type="entry name" value="PKS_ER"/>
    <property type="match status" value="1"/>
</dbReference>
<dbReference type="PROSITE" id="PS00059">
    <property type="entry name" value="ADH_ZINC"/>
    <property type="match status" value="1"/>
</dbReference>
<accession>A0AAW7M8G1</accession>
<dbReference type="InterPro" id="IPR020843">
    <property type="entry name" value="ER"/>
</dbReference>
<dbReference type="Proteomes" id="UP001172737">
    <property type="component" value="Unassembled WGS sequence"/>
</dbReference>
<evidence type="ECO:0000256" key="2">
    <source>
        <dbReference type="ARBA" id="ARBA00008072"/>
    </source>
</evidence>
<comment type="cofactor">
    <cofactor evidence="1 6">
        <name>Zn(2+)</name>
        <dbReference type="ChEBI" id="CHEBI:29105"/>
    </cofactor>
</comment>
<dbReference type="EMBL" id="JAUHPX010000005">
    <property type="protein sequence ID" value="MDN4488388.1"/>
    <property type="molecule type" value="Genomic_DNA"/>
</dbReference>
<dbReference type="RefSeq" id="WP_301119681.1">
    <property type="nucleotide sequence ID" value="NZ_JAUHPX010000005.1"/>
</dbReference>
<dbReference type="GO" id="GO:0008270">
    <property type="term" value="F:zinc ion binding"/>
    <property type="evidence" value="ECO:0007669"/>
    <property type="project" value="InterPro"/>
</dbReference>
<dbReference type="Gene3D" id="3.90.180.10">
    <property type="entry name" value="Medium-chain alcohol dehydrogenases, catalytic domain"/>
    <property type="match status" value="1"/>
</dbReference>
<dbReference type="Pfam" id="PF08240">
    <property type="entry name" value="ADH_N"/>
    <property type="match status" value="1"/>
</dbReference>
<comment type="similarity">
    <text evidence="2 6">Belongs to the zinc-containing alcohol dehydrogenase family.</text>
</comment>
<organism evidence="8 9">
    <name type="scientific">Demequina lignilytica</name>
    <dbReference type="NCBI Taxonomy" id="3051663"/>
    <lineage>
        <taxon>Bacteria</taxon>
        <taxon>Bacillati</taxon>
        <taxon>Actinomycetota</taxon>
        <taxon>Actinomycetes</taxon>
        <taxon>Micrococcales</taxon>
        <taxon>Demequinaceae</taxon>
        <taxon>Demequina</taxon>
    </lineage>
</organism>
<dbReference type="SUPFAM" id="SSF51735">
    <property type="entry name" value="NAD(P)-binding Rossmann-fold domains"/>
    <property type="match status" value="1"/>
</dbReference>